<evidence type="ECO:0000256" key="7">
    <source>
        <dbReference type="ARBA" id="ARBA00023242"/>
    </source>
</evidence>
<reference evidence="10 11" key="1">
    <citation type="submission" date="2016-07" db="EMBL/GenBank/DDBJ databases">
        <title>Pervasive Adenine N6-methylation of Active Genes in Fungi.</title>
        <authorList>
            <consortium name="DOE Joint Genome Institute"/>
            <person name="Mondo S.J."/>
            <person name="Dannebaum R.O."/>
            <person name="Kuo R.C."/>
            <person name="Labutti K."/>
            <person name="Haridas S."/>
            <person name="Kuo A."/>
            <person name="Salamov A."/>
            <person name="Ahrendt S.R."/>
            <person name="Lipzen A."/>
            <person name="Sullivan W."/>
            <person name="Andreopoulos W.B."/>
            <person name="Clum A."/>
            <person name="Lindquist E."/>
            <person name="Daum C."/>
            <person name="Ramamoorthy G.K."/>
            <person name="Gryganskyi A."/>
            <person name="Culley D."/>
            <person name="Magnuson J.K."/>
            <person name="James T.Y."/>
            <person name="O'Malley M.A."/>
            <person name="Stajich J.E."/>
            <person name="Spatafora J.W."/>
            <person name="Visel A."/>
            <person name="Grigoriev I.V."/>
        </authorList>
    </citation>
    <scope>NUCLEOTIDE SEQUENCE [LARGE SCALE GENOMIC DNA]</scope>
    <source>
        <strain evidence="10 11">68-887.2</strain>
    </source>
</reference>
<keyword evidence="2" id="KW-0479">Metal-binding</keyword>
<accession>A0A1Y2AS07</accession>
<feature type="compositionally biased region" description="Low complexity" evidence="8">
    <location>
        <begin position="16"/>
        <end position="26"/>
    </location>
</feature>
<evidence type="ECO:0000256" key="8">
    <source>
        <dbReference type="SAM" id="MobiDB-lite"/>
    </source>
</evidence>
<dbReference type="PROSITE" id="PS50048">
    <property type="entry name" value="ZN2_CY6_FUNGAL_2"/>
    <property type="match status" value="1"/>
</dbReference>
<dbReference type="STRING" id="71784.A0A1Y2AS07"/>
<dbReference type="InterPro" id="IPR001138">
    <property type="entry name" value="Zn2Cys6_DnaBD"/>
</dbReference>
<evidence type="ECO:0000313" key="11">
    <source>
        <dbReference type="Proteomes" id="UP000193986"/>
    </source>
</evidence>
<dbReference type="SMART" id="SM00066">
    <property type="entry name" value="GAL4"/>
    <property type="match status" value="1"/>
</dbReference>
<dbReference type="EMBL" id="MCFC01000062">
    <property type="protein sequence ID" value="ORY24987.1"/>
    <property type="molecule type" value="Genomic_DNA"/>
</dbReference>
<dbReference type="GO" id="GO:0005634">
    <property type="term" value="C:nucleus"/>
    <property type="evidence" value="ECO:0007669"/>
    <property type="project" value="UniProtKB-SubCell"/>
</dbReference>
<dbReference type="PANTHER" id="PTHR31986:SF7">
    <property type="entry name" value="REGULATOR OF DRUG SENSITIVITY 2"/>
    <property type="match status" value="1"/>
</dbReference>
<dbReference type="PANTHER" id="PTHR31986">
    <property type="entry name" value="REGULATOR OF DRUG SENSITIVITY 2"/>
    <property type="match status" value="1"/>
</dbReference>
<dbReference type="AlphaFoldDB" id="A0A1Y2AS07"/>
<evidence type="ECO:0000256" key="2">
    <source>
        <dbReference type="ARBA" id="ARBA00022723"/>
    </source>
</evidence>
<comment type="subcellular location">
    <subcellularLocation>
        <location evidence="1">Nucleus</location>
    </subcellularLocation>
</comment>
<feature type="compositionally biased region" description="Low complexity" evidence="8">
    <location>
        <begin position="154"/>
        <end position="167"/>
    </location>
</feature>
<keyword evidence="7" id="KW-0539">Nucleus</keyword>
<dbReference type="InterPro" id="IPR036864">
    <property type="entry name" value="Zn2-C6_fun-type_DNA-bd_sf"/>
</dbReference>
<dbReference type="GO" id="GO:0000981">
    <property type="term" value="F:DNA-binding transcription factor activity, RNA polymerase II-specific"/>
    <property type="evidence" value="ECO:0007669"/>
    <property type="project" value="InterPro"/>
</dbReference>
<gene>
    <name evidence="10" type="ORF">BCR39DRAFT_545491</name>
</gene>
<name>A0A1Y2AS07_9TREE</name>
<feature type="region of interest" description="Disordered" evidence="8">
    <location>
        <begin position="1"/>
        <end position="95"/>
    </location>
</feature>
<dbReference type="Pfam" id="PF00172">
    <property type="entry name" value="Zn_clus"/>
    <property type="match status" value="1"/>
</dbReference>
<keyword evidence="4" id="KW-0805">Transcription regulation</keyword>
<evidence type="ECO:0000256" key="5">
    <source>
        <dbReference type="ARBA" id="ARBA00023125"/>
    </source>
</evidence>
<evidence type="ECO:0000256" key="3">
    <source>
        <dbReference type="ARBA" id="ARBA00022833"/>
    </source>
</evidence>
<feature type="region of interest" description="Disordered" evidence="8">
    <location>
        <begin position="271"/>
        <end position="335"/>
    </location>
</feature>
<feature type="region of interest" description="Disordered" evidence="8">
    <location>
        <begin position="565"/>
        <end position="585"/>
    </location>
</feature>
<dbReference type="Proteomes" id="UP000193986">
    <property type="component" value="Unassembled WGS sequence"/>
</dbReference>
<feature type="compositionally biased region" description="Polar residues" evidence="8">
    <location>
        <begin position="286"/>
        <end position="298"/>
    </location>
</feature>
<feature type="compositionally biased region" description="Polar residues" evidence="8">
    <location>
        <begin position="181"/>
        <end position="192"/>
    </location>
</feature>
<dbReference type="GO" id="GO:0000977">
    <property type="term" value="F:RNA polymerase II transcription regulatory region sequence-specific DNA binding"/>
    <property type="evidence" value="ECO:0007669"/>
    <property type="project" value="TreeGrafter"/>
</dbReference>
<evidence type="ECO:0000256" key="1">
    <source>
        <dbReference type="ARBA" id="ARBA00004123"/>
    </source>
</evidence>
<dbReference type="GO" id="GO:0008270">
    <property type="term" value="F:zinc ion binding"/>
    <property type="evidence" value="ECO:0007669"/>
    <property type="project" value="InterPro"/>
</dbReference>
<dbReference type="Gene3D" id="4.10.240.10">
    <property type="entry name" value="Zn(2)-C6 fungal-type DNA-binding domain"/>
    <property type="match status" value="1"/>
</dbReference>
<feature type="compositionally biased region" description="Acidic residues" evidence="8">
    <location>
        <begin position="70"/>
        <end position="80"/>
    </location>
</feature>
<evidence type="ECO:0000259" key="9">
    <source>
        <dbReference type="PROSITE" id="PS50048"/>
    </source>
</evidence>
<comment type="caution">
    <text evidence="10">The sequence shown here is derived from an EMBL/GenBank/DDBJ whole genome shotgun (WGS) entry which is preliminary data.</text>
</comment>
<keyword evidence="3" id="KW-0862">Zinc</keyword>
<dbReference type="SUPFAM" id="SSF57701">
    <property type="entry name" value="Zn2/Cys6 DNA-binding domain"/>
    <property type="match status" value="1"/>
</dbReference>
<evidence type="ECO:0000256" key="4">
    <source>
        <dbReference type="ARBA" id="ARBA00023015"/>
    </source>
</evidence>
<evidence type="ECO:0000313" key="10">
    <source>
        <dbReference type="EMBL" id="ORY24987.1"/>
    </source>
</evidence>
<dbReference type="InParanoid" id="A0A1Y2AS07"/>
<dbReference type="PROSITE" id="PS00463">
    <property type="entry name" value="ZN2_CY6_FUNGAL_1"/>
    <property type="match status" value="1"/>
</dbReference>
<dbReference type="Pfam" id="PF24990">
    <property type="entry name" value="PAS_13"/>
    <property type="match status" value="1"/>
</dbReference>
<dbReference type="OrthoDB" id="65716at2759"/>
<keyword evidence="5" id="KW-0238">DNA-binding</keyword>
<dbReference type="InterPro" id="IPR056751">
    <property type="entry name" value="PAS_13"/>
</dbReference>
<dbReference type="InterPro" id="IPR053045">
    <property type="entry name" value="Zinc_cluster_trans_reg"/>
</dbReference>
<organism evidence="10 11">
    <name type="scientific">Naematelia encephala</name>
    <dbReference type="NCBI Taxonomy" id="71784"/>
    <lineage>
        <taxon>Eukaryota</taxon>
        <taxon>Fungi</taxon>
        <taxon>Dikarya</taxon>
        <taxon>Basidiomycota</taxon>
        <taxon>Agaricomycotina</taxon>
        <taxon>Tremellomycetes</taxon>
        <taxon>Tremellales</taxon>
        <taxon>Naemateliaceae</taxon>
        <taxon>Naematelia</taxon>
    </lineage>
</organism>
<feature type="compositionally biased region" description="Low complexity" evidence="8">
    <location>
        <begin position="572"/>
        <end position="581"/>
    </location>
</feature>
<feature type="region of interest" description="Disordered" evidence="8">
    <location>
        <begin position="135"/>
        <end position="199"/>
    </location>
</feature>
<keyword evidence="11" id="KW-1185">Reference proteome</keyword>
<feature type="compositionally biased region" description="Low complexity" evidence="8">
    <location>
        <begin position="45"/>
        <end position="61"/>
    </location>
</feature>
<proteinExistence type="predicted"/>
<feature type="domain" description="Zn(2)-C6 fungal-type" evidence="9">
    <location>
        <begin position="103"/>
        <end position="134"/>
    </location>
</feature>
<sequence length="648" mass="69989">MSSSDRPNYLPYIPPSSSSSSTTSTTNHRSIQPRVISDTAAPNIGSRPSISPGHSGSGSASGRKRSGLTVEDEGEVLTEGEGEHGHHGSAGRRKRVKRTVGKACVYCRRSHMVCEGGRPCTRCVKREIAHLCRDVTPPPAQSHPPHHTTHHDPLAPTSDPSTSISDPQLTQVKLEPDLAPRSTSQLPTSLYSDPNFPPAWPLLPDTEGPVTYGDGSGLQRDVNNGTNPLGNGWGGSDDTELGALTKFLGDLGVPSLPGGFLDVLSYFSQKGSGNNSSGVPIPGVTGDTNGTVSQNQIESAPARADLPASSNTNPPRQDTAVIGNGRANDGSAGSTTQLAGISRIERYFLAAADQPSGPRASRLAQVIKAKYDAGMLKPYDYIKGYERMNKWMDSGRAAPRADSIAESRPTSPQKVDKNRVRLVSLTPAPASGSSISPDSRRRILAALNGFRPKFRQIARTLTDVDLVFVEEAMERWMLEYDRAFASIHTPSCIWRRTGEIQKANQEFANLTGIPASMFRNGQLCVYELMDEDSAVRYWEGYAKIAFDAGQRSLYTTCTLKVPHTLTRRRPHPSTTPGSTSTKAVPGSAHVPDLALPQPFISQQERGGLSPLTRRKQEEDNEIKCCFSVTIRRDAWGVPVAIVGQWIPI</sequence>
<dbReference type="CDD" id="cd00067">
    <property type="entry name" value="GAL4"/>
    <property type="match status" value="1"/>
</dbReference>
<evidence type="ECO:0000256" key="6">
    <source>
        <dbReference type="ARBA" id="ARBA00023163"/>
    </source>
</evidence>
<keyword evidence="6" id="KW-0804">Transcription</keyword>
<feature type="region of interest" description="Disordered" evidence="8">
    <location>
        <begin position="400"/>
        <end position="419"/>
    </location>
</feature>
<protein>
    <recommendedName>
        <fullName evidence="9">Zn(2)-C6 fungal-type domain-containing protein</fullName>
    </recommendedName>
</protein>